<keyword evidence="4" id="KW-1185">Reference proteome</keyword>
<evidence type="ECO:0000313" key="4">
    <source>
        <dbReference type="Proteomes" id="UP000663829"/>
    </source>
</evidence>
<dbReference type="Proteomes" id="UP000663829">
    <property type="component" value="Unassembled WGS sequence"/>
</dbReference>
<gene>
    <name evidence="2" type="ORF">GPM918_LOCUS8109</name>
    <name evidence="3" type="ORF">SRO942_LOCUS8109</name>
</gene>
<proteinExistence type="predicted"/>
<protein>
    <submittedName>
        <fullName evidence="2">Uncharacterized protein</fullName>
    </submittedName>
</protein>
<dbReference type="Proteomes" id="UP000681722">
    <property type="component" value="Unassembled WGS sequence"/>
</dbReference>
<name>A0A813YZ77_9BILA</name>
<sequence>MFDAACLALRTLVVGDSTDLHSKRSSRAGTSSDTRHKRSLDKMLGDLAASESDGGDIKRVLENISEQGCTRVLSALAVKETSVSKLSYTIVDAIIKLLEMNIIDGEPLQLNEITTNVNFSPFNWPHNDEERDSPQACKDLELELAKFGVIFGRNGYKLVDVHFKQRIPKGGADALIIPYKTAAHGCALQLRVVFEFKLPENMVFEKYRGDYILMFRNKFPTEKNIVGEFYGELLCSLATSHQPCLMVLTDLRTQCFIGRCINGDIHIWACDNMNEGMNLISNFVVRHCNPSERYKCDFNADYVNIDPDLVGLKIIKKYTSDDGHPLLEQLELINDIENPGERFGEALSIIQSWNMVNKENTTNT</sequence>
<dbReference type="EMBL" id="CAJNOQ010001380">
    <property type="protein sequence ID" value="CAF0890758.1"/>
    <property type="molecule type" value="Genomic_DNA"/>
</dbReference>
<evidence type="ECO:0000313" key="2">
    <source>
        <dbReference type="EMBL" id="CAF0890758.1"/>
    </source>
</evidence>
<evidence type="ECO:0000313" key="3">
    <source>
        <dbReference type="EMBL" id="CAF3675124.1"/>
    </source>
</evidence>
<feature type="region of interest" description="Disordered" evidence="1">
    <location>
        <begin position="20"/>
        <end position="40"/>
    </location>
</feature>
<reference evidence="2" key="1">
    <citation type="submission" date="2021-02" db="EMBL/GenBank/DDBJ databases">
        <authorList>
            <person name="Nowell W R."/>
        </authorList>
    </citation>
    <scope>NUCLEOTIDE SEQUENCE</scope>
</reference>
<accession>A0A813YZ77</accession>
<evidence type="ECO:0000256" key="1">
    <source>
        <dbReference type="SAM" id="MobiDB-lite"/>
    </source>
</evidence>
<comment type="caution">
    <text evidence="2">The sequence shown here is derived from an EMBL/GenBank/DDBJ whole genome shotgun (WGS) entry which is preliminary data.</text>
</comment>
<organism evidence="2 4">
    <name type="scientific">Didymodactylos carnosus</name>
    <dbReference type="NCBI Taxonomy" id="1234261"/>
    <lineage>
        <taxon>Eukaryota</taxon>
        <taxon>Metazoa</taxon>
        <taxon>Spiralia</taxon>
        <taxon>Gnathifera</taxon>
        <taxon>Rotifera</taxon>
        <taxon>Eurotatoria</taxon>
        <taxon>Bdelloidea</taxon>
        <taxon>Philodinida</taxon>
        <taxon>Philodinidae</taxon>
        <taxon>Didymodactylos</taxon>
    </lineage>
</organism>
<dbReference type="AlphaFoldDB" id="A0A813YZ77"/>
<dbReference type="EMBL" id="CAJOBC010001380">
    <property type="protein sequence ID" value="CAF3675124.1"/>
    <property type="molecule type" value="Genomic_DNA"/>
</dbReference>